<keyword evidence="4 6" id="KW-0472">Membrane</keyword>
<gene>
    <name evidence="8" type="ORF">NTEN_LOCUS813</name>
</gene>
<feature type="domain" description="Major facilitator superfamily (MFS) profile" evidence="7">
    <location>
        <begin position="1"/>
        <end position="361"/>
    </location>
</feature>
<evidence type="ECO:0000256" key="1">
    <source>
        <dbReference type="ARBA" id="ARBA00004141"/>
    </source>
</evidence>
<evidence type="ECO:0000313" key="8">
    <source>
        <dbReference type="EMBL" id="CAA9993985.1"/>
    </source>
</evidence>
<dbReference type="OrthoDB" id="6612291at2759"/>
<feature type="transmembrane region" description="Helical" evidence="6">
    <location>
        <begin position="167"/>
        <end position="188"/>
    </location>
</feature>
<feature type="compositionally biased region" description="Low complexity" evidence="5">
    <location>
        <begin position="146"/>
        <end position="155"/>
    </location>
</feature>
<dbReference type="Pfam" id="PF00083">
    <property type="entry name" value="Sugar_tr"/>
    <property type="match status" value="2"/>
</dbReference>
<feature type="region of interest" description="Disordered" evidence="5">
    <location>
        <begin position="120"/>
        <end position="157"/>
    </location>
</feature>
<sequence length="361" mass="39107">MTTVGIVYTAEVAHSRYRPMLLSLNSVNVALGILLATVLGAYLSWRTCALVFGAMGIISTTMSLFIPESPLWLVNFTESSRELIAKHVRSLNRSEWIVGISMFYVSPTVQQPVFSYSCSPKSGIVSRNPKPRGERLSKKSRKRRNPSSSSSKGKSPAFFEPASIRPLTTLFIVFFLQQTSGTYVVIFYTVNIFRAVGGDDFGGGFDGYTATMALGILRFVMSFVSAVLSNVMGRRPIMLVSCVGMGLSSLATALFLSLNHVDTVIFASGGSVNATASAAAPGANITVSTWFRERNKAVARLDRPMPTHETSIIGLLPITLDNTAETKLMTNLRIPKAIVAVYPSKPPPKSSPPTALKMFTV</sequence>
<dbReference type="Gene3D" id="1.20.1250.20">
    <property type="entry name" value="MFS general substrate transporter like domains"/>
    <property type="match status" value="1"/>
</dbReference>
<keyword evidence="2 6" id="KW-0812">Transmembrane</keyword>
<dbReference type="SUPFAM" id="SSF103473">
    <property type="entry name" value="MFS general substrate transporter"/>
    <property type="match status" value="1"/>
</dbReference>
<evidence type="ECO:0000256" key="2">
    <source>
        <dbReference type="ARBA" id="ARBA00022692"/>
    </source>
</evidence>
<dbReference type="PROSITE" id="PS50850">
    <property type="entry name" value="MFS"/>
    <property type="match status" value="1"/>
</dbReference>
<dbReference type="InterPro" id="IPR036259">
    <property type="entry name" value="MFS_trans_sf"/>
</dbReference>
<evidence type="ECO:0000256" key="6">
    <source>
        <dbReference type="SAM" id="Phobius"/>
    </source>
</evidence>
<dbReference type="InterPro" id="IPR020846">
    <property type="entry name" value="MFS_dom"/>
</dbReference>
<dbReference type="InterPro" id="IPR050549">
    <property type="entry name" value="MFS_Trehalose_Transporter"/>
</dbReference>
<feature type="transmembrane region" description="Helical" evidence="6">
    <location>
        <begin position="49"/>
        <end position="66"/>
    </location>
</feature>
<proteinExistence type="predicted"/>
<keyword evidence="3 6" id="KW-1133">Transmembrane helix</keyword>
<reference evidence="8 9" key="1">
    <citation type="submission" date="2020-02" db="EMBL/GenBank/DDBJ databases">
        <authorList>
            <person name="Ferguson B K."/>
        </authorList>
    </citation>
    <scope>NUCLEOTIDE SEQUENCE [LARGE SCALE GENOMIC DNA]</scope>
</reference>
<keyword evidence="9" id="KW-1185">Reference proteome</keyword>
<protein>
    <recommendedName>
        <fullName evidence="7">Major facilitator superfamily (MFS) profile domain-containing protein</fullName>
    </recommendedName>
</protein>
<dbReference type="Proteomes" id="UP000479000">
    <property type="component" value="Unassembled WGS sequence"/>
</dbReference>
<comment type="subcellular location">
    <subcellularLocation>
        <location evidence="1">Membrane</location>
        <topology evidence="1">Multi-pass membrane protein</topology>
    </subcellularLocation>
</comment>
<evidence type="ECO:0000313" key="9">
    <source>
        <dbReference type="Proteomes" id="UP000479000"/>
    </source>
</evidence>
<evidence type="ECO:0000256" key="5">
    <source>
        <dbReference type="SAM" id="MobiDB-lite"/>
    </source>
</evidence>
<dbReference type="GO" id="GO:0022857">
    <property type="term" value="F:transmembrane transporter activity"/>
    <property type="evidence" value="ECO:0007669"/>
    <property type="project" value="InterPro"/>
</dbReference>
<evidence type="ECO:0000256" key="3">
    <source>
        <dbReference type="ARBA" id="ARBA00022989"/>
    </source>
</evidence>
<dbReference type="InterPro" id="IPR005828">
    <property type="entry name" value="MFS_sugar_transport-like"/>
</dbReference>
<feature type="transmembrane region" description="Helical" evidence="6">
    <location>
        <begin position="208"/>
        <end position="228"/>
    </location>
</feature>
<name>A0A6H5FW35_9HEMI</name>
<dbReference type="PANTHER" id="PTHR48021">
    <property type="match status" value="1"/>
</dbReference>
<evidence type="ECO:0000259" key="7">
    <source>
        <dbReference type="PROSITE" id="PS50850"/>
    </source>
</evidence>
<dbReference type="AlphaFoldDB" id="A0A6H5FW35"/>
<feature type="transmembrane region" description="Helical" evidence="6">
    <location>
        <begin position="21"/>
        <end position="43"/>
    </location>
</feature>
<dbReference type="PANTHER" id="PTHR48021:SF32">
    <property type="entry name" value="FACILITATED TREHALOSE TRANSPORTER TRET1-2 HOMOLOG-LIKE PROTEIN"/>
    <property type="match status" value="1"/>
</dbReference>
<dbReference type="GO" id="GO:0016020">
    <property type="term" value="C:membrane"/>
    <property type="evidence" value="ECO:0007669"/>
    <property type="project" value="UniProtKB-SubCell"/>
</dbReference>
<dbReference type="EMBL" id="CADCXU010001520">
    <property type="protein sequence ID" value="CAA9993985.1"/>
    <property type="molecule type" value="Genomic_DNA"/>
</dbReference>
<evidence type="ECO:0000256" key="4">
    <source>
        <dbReference type="ARBA" id="ARBA00023136"/>
    </source>
</evidence>
<feature type="transmembrane region" description="Helical" evidence="6">
    <location>
        <begin position="237"/>
        <end position="258"/>
    </location>
</feature>
<accession>A0A6H5FW35</accession>
<organism evidence="8 9">
    <name type="scientific">Nesidiocoris tenuis</name>
    <dbReference type="NCBI Taxonomy" id="355587"/>
    <lineage>
        <taxon>Eukaryota</taxon>
        <taxon>Metazoa</taxon>
        <taxon>Ecdysozoa</taxon>
        <taxon>Arthropoda</taxon>
        <taxon>Hexapoda</taxon>
        <taxon>Insecta</taxon>
        <taxon>Pterygota</taxon>
        <taxon>Neoptera</taxon>
        <taxon>Paraneoptera</taxon>
        <taxon>Hemiptera</taxon>
        <taxon>Heteroptera</taxon>
        <taxon>Panheteroptera</taxon>
        <taxon>Cimicomorpha</taxon>
        <taxon>Miridae</taxon>
        <taxon>Dicyphina</taxon>
        <taxon>Nesidiocoris</taxon>
    </lineage>
</organism>